<evidence type="ECO:0000256" key="1">
    <source>
        <dbReference type="ARBA" id="ARBA00022763"/>
    </source>
</evidence>
<dbReference type="PROSITE" id="PS00617">
    <property type="entry name" value="RECF_1"/>
    <property type="match status" value="1"/>
</dbReference>
<sequence length="483" mass="51343">MHVSRLALDRYRSWEHCVVDFTPGVNILQGANGMGKTNIVEAVEVLSTGSSHRTSSSLPLVERGQSSAVIRANVVSGPAAALSTPDATSDVKASGTGACGASERQNGVSDAIHGEAGANETAAMPANADDERTVTTYELTVAARGANRARVNGGNSLYMRDVVGRIPSVSFTPEDQRLVAGDPASRRTFLNQAGALLVPGYADRLQTIAKVARQRAALLKQLGARDVVPAAADAALSGLEIWTGQFIELGVALTRDRRRIVDMIAEPFAAIYRSLAGDDQRAELAYEPSFDEIFLADDPLPRISEHFQRIYPGEVARGQNLIGPHRDDLSLLLAGMPAREFASNGEMWTMALALKMALFDVVARERGTRPIVILDDVFAQLDESRRGQILDFASRQDQVLITVAAASDIPDLAGRADANVIDVGALKRAQDEYLHPDLSALLGADVAWDADGADADARRAADAHDVADSADTDDAVDGKPASA</sequence>
<dbReference type="InterPro" id="IPR038729">
    <property type="entry name" value="Rad50/SbcC_AAA"/>
</dbReference>
<keyword evidence="3 4" id="KW-0742">SOS response</keyword>
<evidence type="ECO:0000259" key="6">
    <source>
        <dbReference type="Pfam" id="PF13476"/>
    </source>
</evidence>
<comment type="caution">
    <text evidence="7">The sequence shown here is derived from an EMBL/GenBank/DDBJ whole genome shotgun (WGS) entry which is preliminary data.</text>
</comment>
<dbReference type="InterPro" id="IPR001238">
    <property type="entry name" value="DNA-binding_RecF"/>
</dbReference>
<keyword evidence="4" id="KW-0963">Cytoplasm</keyword>
<dbReference type="HAMAP" id="MF_00365">
    <property type="entry name" value="RecF"/>
    <property type="match status" value="1"/>
</dbReference>
<dbReference type="NCBIfam" id="TIGR00611">
    <property type="entry name" value="recf"/>
    <property type="match status" value="1"/>
</dbReference>
<dbReference type="EMBL" id="JAHBBH010000021">
    <property type="protein sequence ID" value="MBW3092910.1"/>
    <property type="molecule type" value="Genomic_DNA"/>
</dbReference>
<evidence type="ECO:0000313" key="8">
    <source>
        <dbReference type="Proteomes" id="UP000700815"/>
    </source>
</evidence>
<dbReference type="InterPro" id="IPR018078">
    <property type="entry name" value="DNA-binding_RecF_CS"/>
</dbReference>
<protein>
    <recommendedName>
        <fullName evidence="4">DNA replication and repair protein RecF</fullName>
    </recommendedName>
</protein>
<feature type="domain" description="Rad50/SbcC-type AAA" evidence="6">
    <location>
        <begin position="5"/>
        <end position="56"/>
    </location>
</feature>
<feature type="region of interest" description="Disordered" evidence="5">
    <location>
        <begin position="458"/>
        <end position="483"/>
    </location>
</feature>
<evidence type="ECO:0000256" key="5">
    <source>
        <dbReference type="SAM" id="MobiDB-lite"/>
    </source>
</evidence>
<comment type="function">
    <text evidence="4">The RecF protein is involved in DNA metabolism; it is required for DNA replication and normal SOS inducibility. RecF binds preferentially to single-stranded, linear DNA. It also seems to bind ATP.</text>
</comment>
<dbReference type="Pfam" id="PF13476">
    <property type="entry name" value="AAA_23"/>
    <property type="match status" value="1"/>
</dbReference>
<proteinExistence type="inferred from homology"/>
<comment type="similarity">
    <text evidence="4">Belongs to the RecF family.</text>
</comment>
<keyword evidence="2 4" id="KW-0234">DNA repair</keyword>
<keyword evidence="4" id="KW-0067">ATP-binding</keyword>
<evidence type="ECO:0000256" key="2">
    <source>
        <dbReference type="ARBA" id="ARBA00023204"/>
    </source>
</evidence>
<keyword evidence="1 4" id="KW-0227">DNA damage</keyword>
<evidence type="ECO:0000313" key="7">
    <source>
        <dbReference type="EMBL" id="MBW3092910.1"/>
    </source>
</evidence>
<dbReference type="PANTHER" id="PTHR32182:SF0">
    <property type="entry name" value="DNA REPLICATION AND REPAIR PROTEIN RECF"/>
    <property type="match status" value="1"/>
</dbReference>
<feature type="compositionally biased region" description="Basic and acidic residues" evidence="5">
    <location>
        <begin position="458"/>
        <end position="467"/>
    </location>
</feature>
<evidence type="ECO:0000256" key="4">
    <source>
        <dbReference type="HAMAP-Rule" id="MF_00365"/>
    </source>
</evidence>
<dbReference type="Proteomes" id="UP000700815">
    <property type="component" value="Unassembled WGS sequence"/>
</dbReference>
<name>A0ABS6WFR9_9BIFI</name>
<keyword evidence="4" id="KW-0238">DNA-binding</keyword>
<accession>A0ABS6WFR9</accession>
<keyword evidence="4" id="KW-0235">DNA replication</keyword>
<gene>
    <name evidence="4 7" type="primary">recF</name>
    <name evidence="7" type="ORF">KIH79_08245</name>
</gene>
<keyword evidence="4" id="KW-0547">Nucleotide-binding</keyword>
<comment type="subcellular location">
    <subcellularLocation>
        <location evidence="4">Cytoplasm</location>
    </subcellularLocation>
</comment>
<keyword evidence="8" id="KW-1185">Reference proteome</keyword>
<organism evidence="7 8">
    <name type="scientific">Bifidobacterium miconis</name>
    <dbReference type="NCBI Taxonomy" id="2834435"/>
    <lineage>
        <taxon>Bacteria</taxon>
        <taxon>Bacillati</taxon>
        <taxon>Actinomycetota</taxon>
        <taxon>Actinomycetes</taxon>
        <taxon>Bifidobacteriales</taxon>
        <taxon>Bifidobacteriaceae</taxon>
        <taxon>Bifidobacterium</taxon>
    </lineage>
</organism>
<reference evidence="7 8" key="1">
    <citation type="submission" date="2021-05" db="EMBL/GenBank/DDBJ databases">
        <title>Phylogenetic classification of ten novel species belonging to the genus Bifidobacterium comprising B. colchicus sp. nov., B. abeli sp. nov., B. bicoloris sp. nov., B. guerezis sp. nov., B. rosaliae sp. nov., B. santillanensis sp. nov., B. argentati sp. nov., B. amazzoni sp. nov., B. pluviali sp. nov., and B. pinnaculum sp. nov.</title>
        <authorList>
            <person name="Lugli G.A."/>
            <person name="Ruiz Garcia L."/>
            <person name="Margolles A."/>
            <person name="Ventura M."/>
        </authorList>
    </citation>
    <scope>NUCLEOTIDE SEQUENCE [LARGE SCALE GENOMIC DNA]</scope>
    <source>
        <strain evidence="7 8">82T10</strain>
    </source>
</reference>
<feature type="region of interest" description="Disordered" evidence="5">
    <location>
        <begin position="81"/>
        <end position="104"/>
    </location>
</feature>
<feature type="binding site" evidence="4">
    <location>
        <begin position="30"/>
        <end position="37"/>
    </location>
    <ligand>
        <name>ATP</name>
        <dbReference type="ChEBI" id="CHEBI:30616"/>
    </ligand>
</feature>
<evidence type="ECO:0000256" key="3">
    <source>
        <dbReference type="ARBA" id="ARBA00023236"/>
    </source>
</evidence>
<dbReference type="PANTHER" id="PTHR32182">
    <property type="entry name" value="DNA REPLICATION AND REPAIR PROTEIN RECF"/>
    <property type="match status" value="1"/>
</dbReference>